<accession>A0A9D1GAP4</accession>
<dbReference type="EMBL" id="DVKI01000198">
    <property type="protein sequence ID" value="HIT17968.1"/>
    <property type="molecule type" value="Genomic_DNA"/>
</dbReference>
<dbReference type="Gene3D" id="3.75.10.10">
    <property type="entry name" value="L-arginine/glycine Amidinotransferase, Chain A"/>
    <property type="match status" value="1"/>
</dbReference>
<dbReference type="PANTHER" id="PTHR47271">
    <property type="entry name" value="ARGININE DEIMINASE"/>
    <property type="match status" value="1"/>
</dbReference>
<proteinExistence type="predicted"/>
<dbReference type="Proteomes" id="UP000886893">
    <property type="component" value="Unassembled WGS sequence"/>
</dbReference>
<dbReference type="GO" id="GO:0019546">
    <property type="term" value="P:L-arginine deiminase pathway"/>
    <property type="evidence" value="ECO:0007669"/>
    <property type="project" value="TreeGrafter"/>
</dbReference>
<comment type="caution">
    <text evidence="1">The sequence shown here is derived from an EMBL/GenBank/DDBJ whole genome shotgun (WGS) entry which is preliminary data.</text>
</comment>
<evidence type="ECO:0000313" key="2">
    <source>
        <dbReference type="Proteomes" id="UP000886893"/>
    </source>
</evidence>
<reference evidence="1" key="2">
    <citation type="journal article" date="2021" name="PeerJ">
        <title>Extensive microbial diversity within the chicken gut microbiome revealed by metagenomics and culture.</title>
        <authorList>
            <person name="Gilroy R."/>
            <person name="Ravi A."/>
            <person name="Getino M."/>
            <person name="Pursley I."/>
            <person name="Horton D.L."/>
            <person name="Alikhan N.F."/>
            <person name="Baker D."/>
            <person name="Gharbi K."/>
            <person name="Hall N."/>
            <person name="Watson M."/>
            <person name="Adriaenssens E.M."/>
            <person name="Foster-Nyarko E."/>
            <person name="Jarju S."/>
            <person name="Secka A."/>
            <person name="Antonio M."/>
            <person name="Oren A."/>
            <person name="Chaudhuri R.R."/>
            <person name="La Ragione R."/>
            <person name="Hildebrand F."/>
            <person name="Pallen M.J."/>
        </authorList>
    </citation>
    <scope>NUCLEOTIDE SEQUENCE</scope>
    <source>
        <strain evidence="1">14508</strain>
    </source>
</reference>
<sequence length="277" mass="32600">MFVKNSTGKLKQVLMSYPQYLSIEPINVISKYFKDHQLDKKKIDEEFNLLVQTYQNLGIEVFFLLPSETYPDSVFARDFGACLKDGYILGRFKHEYRKNERKAYEKKMQELNIPQLFKIHEGYFEGGDFFFLDDKTIVIGLLERTNQIGYQEIKKHFKNQYEVIFVESDPEFLHLDMCFNLIDEHLALICKDAFDISFLQELHKRKIELIEVSKEDIFRHGLNVQALGDKKVLALKKNHDINLQIKQKGYEVIELDITEILKCGGGIHCMTFPLKRI</sequence>
<gene>
    <name evidence="1" type="ORF">IAD04_06335</name>
</gene>
<reference evidence="1" key="1">
    <citation type="submission" date="2020-10" db="EMBL/GenBank/DDBJ databases">
        <authorList>
            <person name="Gilroy R."/>
        </authorList>
    </citation>
    <scope>NUCLEOTIDE SEQUENCE</scope>
    <source>
        <strain evidence="1">14508</strain>
    </source>
</reference>
<dbReference type="SUPFAM" id="SSF55909">
    <property type="entry name" value="Pentein"/>
    <property type="match status" value="1"/>
</dbReference>
<organism evidence="1 2">
    <name type="scientific">Candidatus Caccosoma faecigallinarum</name>
    <dbReference type="NCBI Taxonomy" id="2840720"/>
    <lineage>
        <taxon>Bacteria</taxon>
        <taxon>Bacillati</taxon>
        <taxon>Bacillota</taxon>
        <taxon>Bacillota incertae sedis</taxon>
        <taxon>Candidatus Caccosoma</taxon>
    </lineage>
</organism>
<protein>
    <submittedName>
        <fullName evidence="1">Nitrate reductase</fullName>
    </submittedName>
</protein>
<name>A0A9D1GAP4_9FIRM</name>
<dbReference type="Pfam" id="PF19420">
    <property type="entry name" value="DDAH_eukar"/>
    <property type="match status" value="1"/>
</dbReference>
<evidence type="ECO:0000313" key="1">
    <source>
        <dbReference type="EMBL" id="HIT17968.1"/>
    </source>
</evidence>
<dbReference type="PANTHER" id="PTHR47271:SF2">
    <property type="entry name" value="ARGININE DEIMINASE"/>
    <property type="match status" value="1"/>
</dbReference>
<dbReference type="GO" id="GO:0016990">
    <property type="term" value="F:arginine deiminase activity"/>
    <property type="evidence" value="ECO:0007669"/>
    <property type="project" value="TreeGrafter"/>
</dbReference>
<dbReference type="AlphaFoldDB" id="A0A9D1GAP4"/>